<evidence type="ECO:0000313" key="2">
    <source>
        <dbReference type="Proteomes" id="UP000027473"/>
    </source>
</evidence>
<dbReference type="RefSeq" id="WP_051611718.1">
    <property type="nucleotide sequence ID" value="NZ_JAAC01000061.1"/>
</dbReference>
<proteinExistence type="predicted"/>
<evidence type="ECO:0000313" key="1">
    <source>
        <dbReference type="EMBL" id="KDE63862.1"/>
    </source>
</evidence>
<reference evidence="1 2" key="1">
    <citation type="submission" date="2014-01" db="EMBL/GenBank/DDBJ databases">
        <title>Comparative genomics of Fusobacterium necrophorum wild isolates.</title>
        <authorList>
            <person name="Kittichotirat W."/>
            <person name="Bumgarner R.E."/>
            <person name="Lawrence P."/>
        </authorList>
    </citation>
    <scope>NUCLEOTIDE SEQUENCE [LARGE SCALE GENOMIC DNA]</scope>
    <source>
        <strain evidence="1 2">BL</strain>
    </source>
</reference>
<dbReference type="Proteomes" id="UP000027473">
    <property type="component" value="Unassembled WGS sequence"/>
</dbReference>
<gene>
    <name evidence="1" type="ORF">FUSO3_04025</name>
</gene>
<protein>
    <recommendedName>
        <fullName evidence="3">HNH endonuclease</fullName>
    </recommendedName>
</protein>
<evidence type="ECO:0008006" key="3">
    <source>
        <dbReference type="Google" id="ProtNLM"/>
    </source>
</evidence>
<dbReference type="EMBL" id="JAAC01000061">
    <property type="protein sequence ID" value="KDE63862.1"/>
    <property type="molecule type" value="Genomic_DNA"/>
</dbReference>
<dbReference type="AlphaFoldDB" id="A0AB73BX58"/>
<comment type="caution">
    <text evidence="1">The sequence shown here is derived from an EMBL/GenBank/DDBJ whole genome shotgun (WGS) entry which is preliminary data.</text>
</comment>
<name>A0AB73BX58_9FUSO</name>
<sequence>MSRKSIAENVKRRLWAESMGRCMNPDCQAELFINNSDIMEKAHIGAYYETEDNSFENLIILCPVCHKKFDKTNSITKDTVKKWKKTRKKELEEFFCIKFSSFDKLKERVVPILNENHSIYDNYYLSNNKCLWNKFEPQILSNNEKLKLLFDSNSNLFQNHEIQEYSNLEVVKKFITHVEEFKITRFDEEKNRVVLFPKELNSIFGIMPISVQMLQSTESLEELLKTFRHNDLLEEVVLGIDKPYILLKNKEKIFMDDAPRLRQLYYDHKCFRKVGVRLESLNFALKYLNSRNILFEYNNQDMLREIKVNGTNIVFVYEYCLSKEFLYRMTPKSNCLIVNLHNWNGQYCISKEALDLAEDFNVKLLTMDEFYRYVNTIK</sequence>
<dbReference type="InterPro" id="IPR003615">
    <property type="entry name" value="HNH_nuc"/>
</dbReference>
<organism evidence="1 2">
    <name type="scientific">Fusobacterium necrophorum BL</name>
    <dbReference type="NCBI Taxonomy" id="1441732"/>
    <lineage>
        <taxon>Bacteria</taxon>
        <taxon>Fusobacteriati</taxon>
        <taxon>Fusobacteriota</taxon>
        <taxon>Fusobacteriia</taxon>
        <taxon>Fusobacteriales</taxon>
        <taxon>Fusobacteriaceae</taxon>
        <taxon>Fusobacterium</taxon>
    </lineage>
</organism>
<accession>A0AB73BX58</accession>
<dbReference type="CDD" id="cd00085">
    <property type="entry name" value="HNHc"/>
    <property type="match status" value="1"/>
</dbReference>